<dbReference type="PANTHER" id="PTHR23131:SF4">
    <property type="entry name" value="METALLO-BETA-LACTAMASE SUPERFAMILY POTEIN"/>
    <property type="match status" value="1"/>
</dbReference>
<evidence type="ECO:0000313" key="4">
    <source>
        <dbReference type="Proteomes" id="UP001458415"/>
    </source>
</evidence>
<comment type="caution">
    <text evidence="3">The sequence shown here is derived from an EMBL/GenBank/DDBJ whole genome shotgun (WGS) entry which is preliminary data.</text>
</comment>
<dbReference type="Proteomes" id="UP001458415">
    <property type="component" value="Unassembled WGS sequence"/>
</dbReference>
<organism evidence="3 4">
    <name type="scientific">Streptomyces carpinensis</name>
    <dbReference type="NCBI Taxonomy" id="66369"/>
    <lineage>
        <taxon>Bacteria</taxon>
        <taxon>Bacillati</taxon>
        <taxon>Actinomycetota</taxon>
        <taxon>Actinomycetes</taxon>
        <taxon>Kitasatosporales</taxon>
        <taxon>Streptomycetaceae</taxon>
        <taxon>Streptomyces</taxon>
    </lineage>
</organism>
<sequence length="352" mass="38920">MSSPASRVPGPDSTPTTGLPYRPLPPVSQVRPGLWSIPVPLPNTSLRYVLVYVFQTDAGPYLVDAGWDTDEAYGTLAAGLTGIGTRLEDVQGVLVTHVHPDHYGLAGRVRETSGAWISLHPADAAVIARFKEADSVTRGLATLRRAGAPKEALERQHRRLRALPSMRDIARPDVLMEDGARPEVPGWELSAIWTPGHSPGHLCFWEPRHRLMLTGDHVLPRITPNVPPPPDETADPLGDFLRSLDRLRGRGASEVLPAHERRFTDLEGRLDDLHRHHDKRFAEVLAALEAGAEVAWDVAAHMHWSRPWDGMEGFAQQAAVGEAYAHLRALTRRGLLHEEPGETVRWRIAIRP</sequence>
<dbReference type="SMART" id="SM00849">
    <property type="entry name" value="Lactamase_B"/>
    <property type="match status" value="1"/>
</dbReference>
<dbReference type="SUPFAM" id="SSF56281">
    <property type="entry name" value="Metallo-hydrolase/oxidoreductase"/>
    <property type="match status" value="1"/>
</dbReference>
<dbReference type="EMBL" id="JBEPCU010000291">
    <property type="protein sequence ID" value="MER6978900.1"/>
    <property type="molecule type" value="Genomic_DNA"/>
</dbReference>
<dbReference type="InterPro" id="IPR036388">
    <property type="entry name" value="WH-like_DNA-bd_sf"/>
</dbReference>
<dbReference type="InterPro" id="IPR050662">
    <property type="entry name" value="Sec-metab_biosynth-thioest"/>
</dbReference>
<evidence type="ECO:0000259" key="2">
    <source>
        <dbReference type="SMART" id="SM00849"/>
    </source>
</evidence>
<proteinExistence type="predicted"/>
<accession>A0ABV1W3Y8</accession>
<protein>
    <submittedName>
        <fullName evidence="3">MBL fold metallo-hydrolase</fullName>
    </submittedName>
</protein>
<dbReference type="Gene3D" id="3.60.15.10">
    <property type="entry name" value="Ribonuclease Z/Hydroxyacylglutathione hydrolase-like"/>
    <property type="match status" value="1"/>
</dbReference>
<dbReference type="RefSeq" id="WP_086727804.1">
    <property type="nucleotide sequence ID" value="NZ_MUBM01000203.1"/>
</dbReference>
<dbReference type="InterPro" id="IPR036866">
    <property type="entry name" value="RibonucZ/Hydroxyglut_hydro"/>
</dbReference>
<name>A0ABV1W3Y8_9ACTN</name>
<evidence type="ECO:0000256" key="1">
    <source>
        <dbReference type="SAM" id="MobiDB-lite"/>
    </source>
</evidence>
<dbReference type="Gene3D" id="1.10.10.10">
    <property type="entry name" value="Winged helix-like DNA-binding domain superfamily/Winged helix DNA-binding domain"/>
    <property type="match status" value="1"/>
</dbReference>
<dbReference type="Pfam" id="PF00753">
    <property type="entry name" value="Lactamase_B"/>
    <property type="match status" value="1"/>
</dbReference>
<evidence type="ECO:0000313" key="3">
    <source>
        <dbReference type="EMBL" id="MER6978900.1"/>
    </source>
</evidence>
<dbReference type="InterPro" id="IPR001279">
    <property type="entry name" value="Metallo-B-lactamas"/>
</dbReference>
<feature type="region of interest" description="Disordered" evidence="1">
    <location>
        <begin position="1"/>
        <end position="23"/>
    </location>
</feature>
<gene>
    <name evidence="3" type="ORF">ABT317_18330</name>
</gene>
<reference evidence="3 4" key="1">
    <citation type="submission" date="2024-06" db="EMBL/GenBank/DDBJ databases">
        <title>The Natural Products Discovery Center: Release of the First 8490 Sequenced Strains for Exploring Actinobacteria Biosynthetic Diversity.</title>
        <authorList>
            <person name="Kalkreuter E."/>
            <person name="Kautsar S.A."/>
            <person name="Yang D."/>
            <person name="Bader C.D."/>
            <person name="Teijaro C.N."/>
            <person name="Fluegel L."/>
            <person name="Davis C.M."/>
            <person name="Simpson J.R."/>
            <person name="Lauterbach L."/>
            <person name="Steele A.D."/>
            <person name="Gui C."/>
            <person name="Meng S."/>
            <person name="Li G."/>
            <person name="Viehrig K."/>
            <person name="Ye F."/>
            <person name="Su P."/>
            <person name="Kiefer A.F."/>
            <person name="Nichols A."/>
            <person name="Cepeda A.J."/>
            <person name="Yan W."/>
            <person name="Fan B."/>
            <person name="Jiang Y."/>
            <person name="Adhikari A."/>
            <person name="Zheng C.-J."/>
            <person name="Schuster L."/>
            <person name="Cowan T.M."/>
            <person name="Smanski M.J."/>
            <person name="Chevrette M.G."/>
            <person name="De Carvalho L.P.S."/>
            <person name="Shen B."/>
        </authorList>
    </citation>
    <scope>NUCLEOTIDE SEQUENCE [LARGE SCALE GENOMIC DNA]</scope>
    <source>
        <strain evidence="3 4">NPDC000634</strain>
    </source>
</reference>
<dbReference type="PANTHER" id="PTHR23131">
    <property type="entry name" value="ENDORIBONUCLEASE LACTB2"/>
    <property type="match status" value="1"/>
</dbReference>
<keyword evidence="4" id="KW-1185">Reference proteome</keyword>
<feature type="domain" description="Metallo-beta-lactamase" evidence="2">
    <location>
        <begin position="48"/>
        <end position="259"/>
    </location>
</feature>